<dbReference type="InterPro" id="IPR019554">
    <property type="entry name" value="Soluble_ligand-bd"/>
</dbReference>
<dbReference type="InterPro" id="IPR049712">
    <property type="entry name" value="Poly_export"/>
</dbReference>
<evidence type="ECO:0000259" key="2">
    <source>
        <dbReference type="Pfam" id="PF02563"/>
    </source>
</evidence>
<dbReference type="EMBL" id="QBMN01000130">
    <property type="protein sequence ID" value="PZO37025.1"/>
    <property type="molecule type" value="Genomic_DNA"/>
</dbReference>
<gene>
    <name evidence="4" type="ORF">DCF17_16545</name>
</gene>
<keyword evidence="1" id="KW-0732">Signal</keyword>
<reference evidence="4 5" key="2">
    <citation type="submission" date="2018-06" db="EMBL/GenBank/DDBJ databases">
        <title>Metagenomic assembly of (sub)arctic Cyanobacteria and their associated microbiome from non-axenic cultures.</title>
        <authorList>
            <person name="Baurain D."/>
        </authorList>
    </citation>
    <scope>NUCLEOTIDE SEQUENCE [LARGE SCALE GENOMIC DNA]</scope>
    <source>
        <strain evidence="4">ULC041bin1</strain>
    </source>
</reference>
<reference evidence="5" key="1">
    <citation type="submission" date="2018-04" db="EMBL/GenBank/DDBJ databases">
        <authorList>
            <person name="Cornet L."/>
        </authorList>
    </citation>
    <scope>NUCLEOTIDE SEQUENCE [LARGE SCALE GENOMIC DNA]</scope>
</reference>
<dbReference type="GO" id="GO:0015159">
    <property type="term" value="F:polysaccharide transmembrane transporter activity"/>
    <property type="evidence" value="ECO:0007669"/>
    <property type="project" value="InterPro"/>
</dbReference>
<dbReference type="Proteomes" id="UP000249081">
    <property type="component" value="Unassembled WGS sequence"/>
</dbReference>
<evidence type="ECO:0000313" key="4">
    <source>
        <dbReference type="EMBL" id="PZO37025.1"/>
    </source>
</evidence>
<proteinExistence type="predicted"/>
<dbReference type="InterPro" id="IPR003715">
    <property type="entry name" value="Poly_export_N"/>
</dbReference>
<feature type="domain" description="Soluble ligand binding" evidence="3">
    <location>
        <begin position="185"/>
        <end position="214"/>
    </location>
</feature>
<dbReference type="Gene3D" id="3.10.560.10">
    <property type="entry name" value="Outer membrane lipoprotein wza domain like"/>
    <property type="match status" value="2"/>
</dbReference>
<accession>A0A2W4XQZ3</accession>
<feature type="domain" description="Soluble ligand binding" evidence="3">
    <location>
        <begin position="271"/>
        <end position="322"/>
    </location>
</feature>
<evidence type="ECO:0000313" key="5">
    <source>
        <dbReference type="Proteomes" id="UP000249081"/>
    </source>
</evidence>
<evidence type="ECO:0000256" key="1">
    <source>
        <dbReference type="ARBA" id="ARBA00022729"/>
    </source>
</evidence>
<dbReference type="PANTHER" id="PTHR33619:SF3">
    <property type="entry name" value="POLYSACCHARIDE EXPORT PROTEIN GFCE-RELATED"/>
    <property type="match status" value="1"/>
</dbReference>
<organism evidence="4 5">
    <name type="scientific">Shackletoniella antarctica</name>
    <dbReference type="NCBI Taxonomy" id="268115"/>
    <lineage>
        <taxon>Bacteria</taxon>
        <taxon>Bacillati</taxon>
        <taxon>Cyanobacteriota</taxon>
        <taxon>Cyanophyceae</taxon>
        <taxon>Oculatellales</taxon>
        <taxon>Oculatellaceae</taxon>
        <taxon>Shackletoniella</taxon>
    </lineage>
</organism>
<comment type="caution">
    <text evidence="4">The sequence shown here is derived from an EMBL/GenBank/DDBJ whole genome shotgun (WGS) entry which is preliminary data.</text>
</comment>
<feature type="domain" description="Polysaccharide export protein N-terminal" evidence="2">
    <location>
        <begin position="68"/>
        <end position="143"/>
    </location>
</feature>
<dbReference type="AlphaFoldDB" id="A0A2W4XQZ3"/>
<dbReference type="PANTHER" id="PTHR33619">
    <property type="entry name" value="POLYSACCHARIDE EXPORT PROTEIN GFCE-RELATED"/>
    <property type="match status" value="1"/>
</dbReference>
<evidence type="ECO:0000259" key="3">
    <source>
        <dbReference type="Pfam" id="PF10531"/>
    </source>
</evidence>
<protein>
    <submittedName>
        <fullName evidence="4">Polysaccharide transporter</fullName>
    </submittedName>
</protein>
<dbReference type="Pfam" id="PF02563">
    <property type="entry name" value="Poly_export"/>
    <property type="match status" value="1"/>
</dbReference>
<dbReference type="Pfam" id="PF10531">
    <property type="entry name" value="SLBB"/>
    <property type="match status" value="2"/>
</dbReference>
<name>A0A2W4XQZ3_9CYAN</name>
<sequence>MTRYRRLLWGLGALGAIAILDGALAAAWGETLPLSDINRLPVQEALPGPGRSGDAAAESGLSERYSGGYVLGPGDRIRIDIFNIPEFSGPENGVHEVLVDGTLTLPLAGIVAVQGLTLGEAQTALANRYASLLTRPPQLTVTLLSARPVRVVVAGEVNRPGTYTIELEAETSGSAGGGTGRQWPTLTQVIQEAGGITQQANIKDIQVRRPQRQGDAILTASLWDLIRTGDISQDVRLRDGDTIVIPKAVAILPEESVAIASANFSPAEMPVQVVGEVASPGSVTLPANATLNQAILAAGGFERSRARSSTVQLVRLNPDGSVDQRTVDVDLAASANDTTNPILRPNDVVIVDRNTAATAGDTIGLFLRPFTSLTAVLRLLGF</sequence>